<protein>
    <submittedName>
        <fullName evidence="3">Bystin-domain-containing protein</fullName>
    </submittedName>
</protein>
<keyword evidence="4" id="KW-1185">Reference proteome</keyword>
<accession>A0AAJ0FN11</accession>
<evidence type="ECO:0000256" key="2">
    <source>
        <dbReference type="SAM" id="MobiDB-lite"/>
    </source>
</evidence>
<dbReference type="PANTHER" id="PTHR12821:SF0">
    <property type="entry name" value="BYSTIN"/>
    <property type="match status" value="1"/>
</dbReference>
<feature type="region of interest" description="Disordered" evidence="2">
    <location>
        <begin position="1"/>
        <end position="50"/>
    </location>
</feature>
<dbReference type="GO" id="GO:0005730">
    <property type="term" value="C:nucleolus"/>
    <property type="evidence" value="ECO:0007669"/>
    <property type="project" value="TreeGrafter"/>
</dbReference>
<dbReference type="GO" id="GO:0030688">
    <property type="term" value="C:preribosome, small subunit precursor"/>
    <property type="evidence" value="ECO:0007669"/>
    <property type="project" value="TreeGrafter"/>
</dbReference>
<dbReference type="GO" id="GO:0006364">
    <property type="term" value="P:rRNA processing"/>
    <property type="evidence" value="ECO:0007669"/>
    <property type="project" value="TreeGrafter"/>
</dbReference>
<dbReference type="EMBL" id="MU839010">
    <property type="protein sequence ID" value="KAK1766695.1"/>
    <property type="molecule type" value="Genomic_DNA"/>
</dbReference>
<dbReference type="InterPro" id="IPR007955">
    <property type="entry name" value="Bystin"/>
</dbReference>
<sequence>MPKATTPTAGRHGRRHNPLEEDILATGILKSKPSKGKKREDDDDKAGFVESKASKQILRLGRELVEEDRQENTAAPSIRSAFDPDAARRLGLDDDEEIEEVVFEDDTFGGDDELQEETGEEIEVDDLETFNKFLPSEQENPLSGWLADGDADEAAAQAQGSGTNLADLILAKIAEHEAKSQNINDASAAPFEEDYELPPKVVEAFTKIGMILSRYKSGPLPKVFKILPTLPHWEDILLVTKPEEWSTNACYAATRIFVSSKPLVAQKFVEMVILERVRDDIHETHKLNVHLFNSLKKALYKPASFFKGFLFPLIGSGTCTLREAHIISAVISRISIPVLHSAAAIKGLCDIAAQEVSQGTEGGGATNVFLKTLIEKGYALPWQVIDSLVFHFLRYRSVDVGTVREAWATSNGAKSLPVIWHQCLLAFAQRYRNDITEDQREALLDLLLTHGHAAIGPEVRRELLAGRGRGVPIEPEGPTFDGDDTMLVDS</sequence>
<reference evidence="3" key="1">
    <citation type="submission" date="2023-06" db="EMBL/GenBank/DDBJ databases">
        <title>Genome-scale phylogeny and comparative genomics of the fungal order Sordariales.</title>
        <authorList>
            <consortium name="Lawrence Berkeley National Laboratory"/>
            <person name="Hensen N."/>
            <person name="Bonometti L."/>
            <person name="Westerberg I."/>
            <person name="Brannstrom I.O."/>
            <person name="Guillou S."/>
            <person name="Cros-Aarteil S."/>
            <person name="Calhoun S."/>
            <person name="Haridas S."/>
            <person name="Kuo A."/>
            <person name="Mondo S."/>
            <person name="Pangilinan J."/>
            <person name="Riley R."/>
            <person name="Labutti K."/>
            <person name="Andreopoulos B."/>
            <person name="Lipzen A."/>
            <person name="Chen C."/>
            <person name="Yanf M."/>
            <person name="Daum C."/>
            <person name="Ng V."/>
            <person name="Clum A."/>
            <person name="Steindorff A."/>
            <person name="Ohm R."/>
            <person name="Martin F."/>
            <person name="Silar P."/>
            <person name="Natvig D."/>
            <person name="Lalanne C."/>
            <person name="Gautier V."/>
            <person name="Ament-Velasquez S.L."/>
            <person name="Kruys A."/>
            <person name="Hutchinson M.I."/>
            <person name="Powell A.J."/>
            <person name="Barry K."/>
            <person name="Miller A.N."/>
            <person name="Grigoriev I.V."/>
            <person name="Debuchy R."/>
            <person name="Gladieux P."/>
            <person name="Thoren M.H."/>
            <person name="Johannesson H."/>
        </authorList>
    </citation>
    <scope>NUCLEOTIDE SEQUENCE</scope>
    <source>
        <strain evidence="3">8032-3</strain>
    </source>
</reference>
<comment type="similarity">
    <text evidence="1">Belongs to the bystin family.</text>
</comment>
<evidence type="ECO:0000313" key="4">
    <source>
        <dbReference type="Proteomes" id="UP001244011"/>
    </source>
</evidence>
<dbReference type="RefSeq" id="XP_060282908.1">
    <property type="nucleotide sequence ID" value="XM_060428016.1"/>
</dbReference>
<dbReference type="AlphaFoldDB" id="A0AAJ0FN11"/>
<evidence type="ECO:0000313" key="3">
    <source>
        <dbReference type="EMBL" id="KAK1766695.1"/>
    </source>
</evidence>
<dbReference type="GO" id="GO:0005737">
    <property type="term" value="C:cytoplasm"/>
    <property type="evidence" value="ECO:0007669"/>
    <property type="project" value="TreeGrafter"/>
</dbReference>
<comment type="caution">
    <text evidence="3">The sequence shown here is derived from an EMBL/GenBank/DDBJ whole genome shotgun (WGS) entry which is preliminary data.</text>
</comment>
<gene>
    <name evidence="3" type="ORF">QBC33DRAFT_539856</name>
</gene>
<dbReference type="Pfam" id="PF05291">
    <property type="entry name" value="Bystin"/>
    <property type="match status" value="1"/>
</dbReference>
<dbReference type="GeneID" id="85311203"/>
<dbReference type="GO" id="GO:0030515">
    <property type="term" value="F:snoRNA binding"/>
    <property type="evidence" value="ECO:0007669"/>
    <property type="project" value="TreeGrafter"/>
</dbReference>
<name>A0AAJ0FN11_9PEZI</name>
<proteinExistence type="inferred from homology"/>
<evidence type="ECO:0000256" key="1">
    <source>
        <dbReference type="ARBA" id="ARBA00007114"/>
    </source>
</evidence>
<organism evidence="3 4">
    <name type="scientific">Phialemonium atrogriseum</name>
    <dbReference type="NCBI Taxonomy" id="1093897"/>
    <lineage>
        <taxon>Eukaryota</taxon>
        <taxon>Fungi</taxon>
        <taxon>Dikarya</taxon>
        <taxon>Ascomycota</taxon>
        <taxon>Pezizomycotina</taxon>
        <taxon>Sordariomycetes</taxon>
        <taxon>Sordariomycetidae</taxon>
        <taxon>Cephalothecales</taxon>
        <taxon>Cephalothecaceae</taxon>
        <taxon>Phialemonium</taxon>
    </lineage>
</organism>
<dbReference type="Proteomes" id="UP001244011">
    <property type="component" value="Unassembled WGS sequence"/>
</dbReference>
<dbReference type="PANTHER" id="PTHR12821">
    <property type="entry name" value="BYSTIN"/>
    <property type="match status" value="1"/>
</dbReference>